<protein>
    <submittedName>
        <fullName evidence="3">Molybdenum cofactor sulfurylase</fullName>
    </submittedName>
</protein>
<feature type="domain" description="XdhC- CoxI" evidence="1">
    <location>
        <begin position="12"/>
        <end position="64"/>
    </location>
</feature>
<feature type="domain" description="XdhC Rossmann" evidence="2">
    <location>
        <begin position="152"/>
        <end position="292"/>
    </location>
</feature>
<reference evidence="3 4" key="1">
    <citation type="submission" date="2016-10" db="EMBL/GenBank/DDBJ databases">
        <authorList>
            <person name="de Groot N.N."/>
        </authorList>
    </citation>
    <scope>NUCLEOTIDE SEQUENCE [LARGE SCALE GENOMIC DNA]</scope>
    <source>
        <strain evidence="3 4">DSM 29316</strain>
    </source>
</reference>
<dbReference type="NCBIfam" id="TIGR02964">
    <property type="entry name" value="xanthine_xdhC"/>
    <property type="match status" value="1"/>
</dbReference>
<keyword evidence="4" id="KW-1185">Reference proteome</keyword>
<dbReference type="OrthoDB" id="61481at2"/>
<dbReference type="Gene3D" id="3.40.50.720">
    <property type="entry name" value="NAD(P)-binding Rossmann-like Domain"/>
    <property type="match status" value="1"/>
</dbReference>
<dbReference type="RefSeq" id="WP_092061553.1">
    <property type="nucleotide sequence ID" value="NZ_FOJU01000002.1"/>
</dbReference>
<dbReference type="Pfam" id="PF13478">
    <property type="entry name" value="XdhC_C"/>
    <property type="match status" value="1"/>
</dbReference>
<dbReference type="EMBL" id="FOJU01000002">
    <property type="protein sequence ID" value="SFA84976.1"/>
    <property type="molecule type" value="Genomic_DNA"/>
</dbReference>
<proteinExistence type="predicted"/>
<dbReference type="InterPro" id="IPR027051">
    <property type="entry name" value="XdhC_Rossmann_dom"/>
</dbReference>
<evidence type="ECO:0000259" key="1">
    <source>
        <dbReference type="Pfam" id="PF02625"/>
    </source>
</evidence>
<organism evidence="3 4">
    <name type="scientific">Poseidonocella pacifica</name>
    <dbReference type="NCBI Taxonomy" id="871651"/>
    <lineage>
        <taxon>Bacteria</taxon>
        <taxon>Pseudomonadati</taxon>
        <taxon>Pseudomonadota</taxon>
        <taxon>Alphaproteobacteria</taxon>
        <taxon>Rhodobacterales</taxon>
        <taxon>Roseobacteraceae</taxon>
        <taxon>Poseidonocella</taxon>
    </lineage>
</organism>
<dbReference type="InterPro" id="IPR036291">
    <property type="entry name" value="NAD(P)-bd_dom_sf"/>
</dbReference>
<dbReference type="STRING" id="871651.SAMN05421688_1139"/>
<accession>A0A1I0WAQ3</accession>
<dbReference type="PANTHER" id="PTHR30388">
    <property type="entry name" value="ALDEHYDE OXIDOREDUCTASE MOLYBDENUM COFACTOR ASSEMBLY PROTEIN"/>
    <property type="match status" value="1"/>
</dbReference>
<dbReference type="PANTHER" id="PTHR30388:SF6">
    <property type="entry name" value="XANTHINE DEHYDROGENASE SUBUNIT A-RELATED"/>
    <property type="match status" value="1"/>
</dbReference>
<gene>
    <name evidence="3" type="ORF">SAMN05421688_1139</name>
</gene>
<dbReference type="SUPFAM" id="SSF51735">
    <property type="entry name" value="NAD(P)-binding Rossmann-fold domains"/>
    <property type="match status" value="1"/>
</dbReference>
<dbReference type="InterPro" id="IPR052698">
    <property type="entry name" value="MoCofactor_Util/Proc"/>
</dbReference>
<evidence type="ECO:0000313" key="4">
    <source>
        <dbReference type="Proteomes" id="UP000198796"/>
    </source>
</evidence>
<dbReference type="InterPro" id="IPR014308">
    <property type="entry name" value="Xanthine_DH_XdhC"/>
</dbReference>
<dbReference type="InterPro" id="IPR003777">
    <property type="entry name" value="XdhC_CoxI"/>
</dbReference>
<evidence type="ECO:0000259" key="2">
    <source>
        <dbReference type="Pfam" id="PF13478"/>
    </source>
</evidence>
<dbReference type="Proteomes" id="UP000198796">
    <property type="component" value="Unassembled WGS sequence"/>
</dbReference>
<evidence type="ECO:0000313" key="3">
    <source>
        <dbReference type="EMBL" id="SFA84976.1"/>
    </source>
</evidence>
<dbReference type="Pfam" id="PF02625">
    <property type="entry name" value="XdhC_CoxI"/>
    <property type="match status" value="1"/>
</dbReference>
<dbReference type="AlphaFoldDB" id="A0A1I0WAQ3"/>
<sequence>MSFDLSAIRRAIAAHGPVARVVVAEVKGSAPREVGASMLVWKDGQSGTIGGGTLEHEAARNARTGRRGLSRHALGPDLGQCCGGAVTLLTEEWDADRLADIHEVAARPVDGAEMPLAVARTLDRARAQGIRPAPHLLQGWFLEPVLRPTRQLWIWGAGHVGRALVTTLSPLPDLSITWIDTAPERFPAEIPEGVTALPAAAPEQLAAHAPTDAEHLILTYSHDIDFALCDALLRRGFGAAGVIGSATKWARFRKRLHNLGHSHDEIMRIRCPIGRKDLGKHPQAIAIGVAAALLNSEKDRDSTQWDSRSSSFGA</sequence>
<name>A0A1I0WAQ3_9RHOB</name>